<dbReference type="InterPro" id="IPR011057">
    <property type="entry name" value="Mss4-like_sf"/>
</dbReference>
<keyword evidence="7" id="KW-1185">Reference proteome</keyword>
<dbReference type="PROSITE" id="PS51891">
    <property type="entry name" value="CENP_V_GFA"/>
    <property type="match status" value="1"/>
</dbReference>
<accession>A0A345YF87</accession>
<evidence type="ECO:0000256" key="1">
    <source>
        <dbReference type="ARBA" id="ARBA00005495"/>
    </source>
</evidence>
<evidence type="ECO:0000256" key="2">
    <source>
        <dbReference type="ARBA" id="ARBA00022723"/>
    </source>
</evidence>
<evidence type="ECO:0000256" key="4">
    <source>
        <dbReference type="ARBA" id="ARBA00023239"/>
    </source>
</evidence>
<evidence type="ECO:0000313" key="6">
    <source>
        <dbReference type="EMBL" id="AXK42589.1"/>
    </source>
</evidence>
<dbReference type="InterPro" id="IPR006913">
    <property type="entry name" value="CENP-V/GFA"/>
</dbReference>
<dbReference type="GO" id="GO:0046872">
    <property type="term" value="F:metal ion binding"/>
    <property type="evidence" value="ECO:0007669"/>
    <property type="project" value="UniProtKB-KW"/>
</dbReference>
<dbReference type="AlphaFoldDB" id="A0A345YF87"/>
<proteinExistence type="inferred from homology"/>
<dbReference type="OrthoDB" id="7186766at2"/>
<gene>
    <name evidence="6" type="ORF">DVR09_09830</name>
</gene>
<dbReference type="Pfam" id="PF04828">
    <property type="entry name" value="GFA"/>
    <property type="match status" value="1"/>
</dbReference>
<feature type="domain" description="CENP-V/GFA" evidence="5">
    <location>
        <begin position="5"/>
        <end position="121"/>
    </location>
</feature>
<dbReference type="PANTHER" id="PTHR33337:SF40">
    <property type="entry name" value="CENP-V_GFA DOMAIN-CONTAINING PROTEIN-RELATED"/>
    <property type="match status" value="1"/>
</dbReference>
<dbReference type="SUPFAM" id="SSF51316">
    <property type="entry name" value="Mss4-like"/>
    <property type="match status" value="1"/>
</dbReference>
<protein>
    <submittedName>
        <fullName evidence="6">GFA family protein</fullName>
    </submittedName>
</protein>
<dbReference type="PANTHER" id="PTHR33337">
    <property type="entry name" value="GFA DOMAIN-CONTAINING PROTEIN"/>
    <property type="match status" value="1"/>
</dbReference>
<evidence type="ECO:0000259" key="5">
    <source>
        <dbReference type="PROSITE" id="PS51891"/>
    </source>
</evidence>
<comment type="similarity">
    <text evidence="1">Belongs to the Gfa family.</text>
</comment>
<keyword evidence="4" id="KW-0456">Lyase</keyword>
<dbReference type="Proteomes" id="UP000254508">
    <property type="component" value="Chromosome"/>
</dbReference>
<dbReference type="RefSeq" id="WP_115416770.1">
    <property type="nucleotide sequence ID" value="NZ_CP031357.1"/>
</dbReference>
<dbReference type="KEGG" id="err:DVR09_09830"/>
<evidence type="ECO:0000256" key="3">
    <source>
        <dbReference type="ARBA" id="ARBA00022833"/>
    </source>
</evidence>
<evidence type="ECO:0000313" key="7">
    <source>
        <dbReference type="Proteomes" id="UP000254508"/>
    </source>
</evidence>
<reference evidence="7" key="1">
    <citation type="submission" date="2018-07" db="EMBL/GenBank/DDBJ databases">
        <title>Genome sequence of Erythrobacter strain YH-07, an antagonistic bacterium isolated from Yellow Sea.</title>
        <authorList>
            <person name="Tang T."/>
            <person name="Liu Q."/>
            <person name="Sun X."/>
        </authorList>
    </citation>
    <scope>NUCLEOTIDE SEQUENCE [LARGE SCALE GENOMIC DNA]</scope>
    <source>
        <strain evidence="7">YH-07</strain>
    </source>
</reference>
<dbReference type="Gene3D" id="3.90.1590.10">
    <property type="entry name" value="glutathione-dependent formaldehyde- activating enzyme (gfa)"/>
    <property type="match status" value="1"/>
</dbReference>
<sequence>MAANTEGSCSCGAVRFRVTGPFESFFLCHCRRCRKDTGSAHAANLFSQAAELHWLRGQDTVRTYRVPHTRHRKSFCTICGSSVPNSADDGAGIVVPAGCLDSAIDLLPDAHIFCASRAEWDVRLEDIPHCAALPG</sequence>
<organism evidence="6 7">
    <name type="scientific">Erythrobacter aureus</name>
    <dbReference type="NCBI Taxonomy" id="2182384"/>
    <lineage>
        <taxon>Bacteria</taxon>
        <taxon>Pseudomonadati</taxon>
        <taxon>Pseudomonadota</taxon>
        <taxon>Alphaproteobacteria</taxon>
        <taxon>Sphingomonadales</taxon>
        <taxon>Erythrobacteraceae</taxon>
        <taxon>Erythrobacter/Porphyrobacter group</taxon>
        <taxon>Erythrobacter</taxon>
    </lineage>
</organism>
<keyword evidence="3" id="KW-0862">Zinc</keyword>
<name>A0A345YF87_9SPHN</name>
<keyword evidence="2" id="KW-0479">Metal-binding</keyword>
<dbReference type="GO" id="GO:0016846">
    <property type="term" value="F:carbon-sulfur lyase activity"/>
    <property type="evidence" value="ECO:0007669"/>
    <property type="project" value="InterPro"/>
</dbReference>
<dbReference type="EMBL" id="CP031357">
    <property type="protein sequence ID" value="AXK42589.1"/>
    <property type="molecule type" value="Genomic_DNA"/>
</dbReference>